<keyword evidence="2" id="KW-0732">Signal</keyword>
<sequence length="69" mass="7893">MKLLSLHLLVCCWPQLKGRSSHSLVFQSCNIVVEVVVEIRTGVRGECGWSEFNSSSSSKEKRVTERRRE</sequence>
<feature type="region of interest" description="Disordered" evidence="1">
    <location>
        <begin position="50"/>
        <end position="69"/>
    </location>
</feature>
<evidence type="ECO:0008006" key="4">
    <source>
        <dbReference type="Google" id="ProtNLM"/>
    </source>
</evidence>
<feature type="compositionally biased region" description="Basic and acidic residues" evidence="1">
    <location>
        <begin position="58"/>
        <end position="69"/>
    </location>
</feature>
<feature type="signal peptide" evidence="2">
    <location>
        <begin position="1"/>
        <end position="18"/>
    </location>
</feature>
<protein>
    <recommendedName>
        <fullName evidence="4">Secreted protein</fullName>
    </recommendedName>
</protein>
<organism evidence="3">
    <name type="scientific">Octopus bimaculoides</name>
    <name type="common">California two-spotted octopus</name>
    <dbReference type="NCBI Taxonomy" id="37653"/>
    <lineage>
        <taxon>Eukaryota</taxon>
        <taxon>Metazoa</taxon>
        <taxon>Spiralia</taxon>
        <taxon>Lophotrochozoa</taxon>
        <taxon>Mollusca</taxon>
        <taxon>Cephalopoda</taxon>
        <taxon>Coleoidea</taxon>
        <taxon>Octopodiformes</taxon>
        <taxon>Octopoda</taxon>
        <taxon>Incirrata</taxon>
        <taxon>Octopodidae</taxon>
        <taxon>Octopus</taxon>
    </lineage>
</organism>
<name>A0A0L8G2D8_OCTBM</name>
<evidence type="ECO:0000256" key="1">
    <source>
        <dbReference type="SAM" id="MobiDB-lite"/>
    </source>
</evidence>
<dbReference type="AlphaFoldDB" id="A0A0L8G2D8"/>
<feature type="chain" id="PRO_5005582782" description="Secreted protein" evidence="2">
    <location>
        <begin position="19"/>
        <end position="69"/>
    </location>
</feature>
<proteinExistence type="predicted"/>
<evidence type="ECO:0000313" key="3">
    <source>
        <dbReference type="EMBL" id="KOF71176.1"/>
    </source>
</evidence>
<gene>
    <name evidence="3" type="ORF">OCBIM_22001509mg</name>
</gene>
<dbReference type="EMBL" id="KQ424337">
    <property type="protein sequence ID" value="KOF71176.1"/>
    <property type="molecule type" value="Genomic_DNA"/>
</dbReference>
<evidence type="ECO:0000256" key="2">
    <source>
        <dbReference type="SAM" id="SignalP"/>
    </source>
</evidence>
<accession>A0A0L8G2D8</accession>
<reference evidence="3" key="1">
    <citation type="submission" date="2015-07" db="EMBL/GenBank/DDBJ databases">
        <title>MeaNS - Measles Nucleotide Surveillance Program.</title>
        <authorList>
            <person name="Tran T."/>
            <person name="Druce J."/>
        </authorList>
    </citation>
    <scope>NUCLEOTIDE SEQUENCE</scope>
    <source>
        <strain evidence="3">UCB-OBI-ISO-001</strain>
        <tissue evidence="3">Gonad</tissue>
    </source>
</reference>